<dbReference type="Proteomes" id="UP000033423">
    <property type="component" value="Unassembled WGS sequence"/>
</dbReference>
<proteinExistence type="predicted"/>
<organism evidence="1 2">
    <name type="scientific">Candidatus Magnetobacterium bavaricum</name>
    <dbReference type="NCBI Taxonomy" id="29290"/>
    <lineage>
        <taxon>Bacteria</taxon>
        <taxon>Pseudomonadati</taxon>
        <taxon>Nitrospirota</taxon>
        <taxon>Thermodesulfovibrionia</taxon>
        <taxon>Thermodesulfovibrionales</taxon>
        <taxon>Candidatus Magnetobacteriaceae</taxon>
        <taxon>Candidatus Magnetobacterium</taxon>
    </lineage>
</organism>
<gene>
    <name evidence="1" type="ORF">MBAV_006059</name>
</gene>
<evidence type="ECO:0000313" key="1">
    <source>
        <dbReference type="EMBL" id="KJU81748.1"/>
    </source>
</evidence>
<dbReference type="AlphaFoldDB" id="A0A0F3GM25"/>
<accession>A0A0F3GM25</accession>
<comment type="caution">
    <text evidence="1">The sequence shown here is derived from an EMBL/GenBank/DDBJ whole genome shotgun (WGS) entry which is preliminary data.</text>
</comment>
<name>A0A0F3GM25_9BACT</name>
<evidence type="ECO:0000313" key="2">
    <source>
        <dbReference type="Proteomes" id="UP000033423"/>
    </source>
</evidence>
<feature type="non-terminal residue" evidence="1">
    <location>
        <position position="53"/>
    </location>
</feature>
<reference evidence="1 2" key="1">
    <citation type="submission" date="2015-02" db="EMBL/GenBank/DDBJ databases">
        <title>Single-cell genomics of uncultivated deep-branching MTB reveals a conserved set of magnetosome genes.</title>
        <authorList>
            <person name="Kolinko S."/>
            <person name="Richter M."/>
            <person name="Glockner F.O."/>
            <person name="Brachmann A."/>
            <person name="Schuler D."/>
        </authorList>
    </citation>
    <scope>NUCLEOTIDE SEQUENCE [LARGE SCALE GENOMIC DNA]</scope>
    <source>
        <strain evidence="1">TM-1</strain>
    </source>
</reference>
<dbReference type="EMBL" id="LACI01002575">
    <property type="protein sequence ID" value="KJU81748.1"/>
    <property type="molecule type" value="Genomic_DNA"/>
</dbReference>
<sequence length="53" mass="6258">MLLETFVDPKRFYGTIYKASNWLHIGYTRGYRRTSHGYEAIADSSKMVFIRPL</sequence>
<keyword evidence="2" id="KW-1185">Reference proteome</keyword>
<protein>
    <submittedName>
        <fullName evidence="1">Uncharacterized protein</fullName>
    </submittedName>
</protein>